<dbReference type="PANTHER" id="PTHR43539:SF78">
    <property type="entry name" value="FLAVIN-CONTAINING MONOOXYGENASE"/>
    <property type="match status" value="1"/>
</dbReference>
<dbReference type="PRINTS" id="PR00469">
    <property type="entry name" value="PNDRDTASEII"/>
</dbReference>
<name>A0ABW0V134_9ACTN</name>
<proteinExistence type="predicted"/>
<accession>A0ABW0V134</accession>
<dbReference type="RefSeq" id="WP_381031685.1">
    <property type="nucleotide sequence ID" value="NZ_JBHSNY010000025.1"/>
</dbReference>
<gene>
    <name evidence="2" type="ORF">ACFPZJ_38740</name>
</gene>
<dbReference type="PANTHER" id="PTHR43539">
    <property type="entry name" value="FLAVIN-BINDING MONOOXYGENASE-LIKE PROTEIN (AFU_ORTHOLOGUE AFUA_4G09220)"/>
    <property type="match status" value="1"/>
</dbReference>
<dbReference type="InterPro" id="IPR036188">
    <property type="entry name" value="FAD/NAD-bd_sf"/>
</dbReference>
<dbReference type="SUPFAM" id="SSF51905">
    <property type="entry name" value="FAD/NAD(P)-binding domain"/>
    <property type="match status" value="2"/>
</dbReference>
<organism evidence="2 3">
    <name type="scientific">Streptomyces bullii</name>
    <dbReference type="NCBI Taxonomy" id="349910"/>
    <lineage>
        <taxon>Bacteria</taxon>
        <taxon>Bacillati</taxon>
        <taxon>Actinomycetota</taxon>
        <taxon>Actinomycetes</taxon>
        <taxon>Kitasatosporales</taxon>
        <taxon>Streptomycetaceae</taxon>
        <taxon>Streptomyces</taxon>
    </lineage>
</organism>
<keyword evidence="1" id="KW-0560">Oxidoreductase</keyword>
<evidence type="ECO:0000256" key="1">
    <source>
        <dbReference type="ARBA" id="ARBA00023002"/>
    </source>
</evidence>
<protein>
    <submittedName>
        <fullName evidence="2">NAD(P)-binding domain-containing protein</fullName>
    </submittedName>
</protein>
<dbReference type="PRINTS" id="PR00368">
    <property type="entry name" value="FADPNR"/>
</dbReference>
<dbReference type="PIRSF" id="PIRSF000332">
    <property type="entry name" value="FMO"/>
    <property type="match status" value="1"/>
</dbReference>
<dbReference type="EMBL" id="JBHSNY010000025">
    <property type="protein sequence ID" value="MFC5639553.1"/>
    <property type="molecule type" value="Genomic_DNA"/>
</dbReference>
<keyword evidence="3" id="KW-1185">Reference proteome</keyword>
<dbReference type="Gene3D" id="3.50.50.60">
    <property type="entry name" value="FAD/NAD(P)-binding domain"/>
    <property type="match status" value="1"/>
</dbReference>
<dbReference type="Proteomes" id="UP001596154">
    <property type="component" value="Unassembled WGS sequence"/>
</dbReference>
<dbReference type="InterPro" id="IPR050982">
    <property type="entry name" value="Auxin_biosynth/cation_transpt"/>
</dbReference>
<comment type="caution">
    <text evidence="2">The sequence shown here is derived from an EMBL/GenBank/DDBJ whole genome shotgun (WGS) entry which is preliminary data.</text>
</comment>
<reference evidence="3" key="1">
    <citation type="journal article" date="2019" name="Int. J. Syst. Evol. Microbiol.">
        <title>The Global Catalogue of Microorganisms (GCM) 10K type strain sequencing project: providing services to taxonomists for standard genome sequencing and annotation.</title>
        <authorList>
            <consortium name="The Broad Institute Genomics Platform"/>
            <consortium name="The Broad Institute Genome Sequencing Center for Infectious Disease"/>
            <person name="Wu L."/>
            <person name="Ma J."/>
        </authorList>
    </citation>
    <scope>NUCLEOTIDE SEQUENCE [LARGE SCALE GENOMIC DNA]</scope>
    <source>
        <strain evidence="3">CGMCC 4.7248</strain>
    </source>
</reference>
<dbReference type="Pfam" id="PF13738">
    <property type="entry name" value="Pyr_redox_3"/>
    <property type="match status" value="1"/>
</dbReference>
<sequence length="348" mass="37745">MEHADLIVIGAGQSGLATAALAPRHGFARTLVLEADEAPGGAWPRYYDSLTLFSPARYSSLPGMRFPGDGDRYPTRDEVVDYLRDYARRLTAEIHTSTTVSSVTRQDGAWSVRAEDGREFTARAVIAATGDYGTPYLPDLPGRAEFAGRVLHAAAYRSPDVFAGQRLVVVGGGNSAIQIAAELGGVADTTLATRRPIGWLAQRPLGRDLHWWFRYTGLDIAPIRRLLQKAPVSVLDDGRYRTALHEHGVDQREMFTRFTSDGVVWGDGSKEAVDAVILATGYRPAFPYLTGSGALDADGRPRQRGGIAIVPGLGFVGMEFQRSFSSKTLRGAGRDAGRVLSRLRRQAA</sequence>
<evidence type="ECO:0000313" key="2">
    <source>
        <dbReference type="EMBL" id="MFC5639553.1"/>
    </source>
</evidence>
<dbReference type="InterPro" id="IPR000960">
    <property type="entry name" value="Flavin_mOase"/>
</dbReference>
<evidence type="ECO:0000313" key="3">
    <source>
        <dbReference type="Proteomes" id="UP001596154"/>
    </source>
</evidence>